<proteinExistence type="predicted"/>
<dbReference type="Proteomes" id="UP000262440">
    <property type="component" value="Segment"/>
</dbReference>
<gene>
    <name evidence="1" type="ORF">AD1_045</name>
</gene>
<name>A0A384ZXZ5_9CAUD</name>
<accession>A0A384ZXZ5</accession>
<sequence length="296" mass="34040">MKLLGYAACGGTPFRILRVEDSGQLTDGTHERIDLFDCIFTNVDVSHDIDTGHAILALPQATDWRVDLTSKMFTKEYMDWFRGYSPTIEVLLDAHKLKALLPNITQEFDQFVEWLKAETAKMPTLEVTFKYDTLTAVKTGAKYDIWMLYKHYLMVEGNLTVTRNPEGDVIFHDAHISEKGTQHWLHEHNKEMMRLAAENDLLAAYITFGVDRGRPQYQYTFVARDGGYATRQVDDAEFMHIALRGLMPKVLMQDAGANLNMTVSIEHHFPQKYLDFERSARPTIGYNHALNLIRFI</sequence>
<evidence type="ECO:0000313" key="2">
    <source>
        <dbReference type="Proteomes" id="UP000262440"/>
    </source>
</evidence>
<reference evidence="1 2" key="1">
    <citation type="journal article" date="2018" name="Front. Microbiol.">
        <title>Jumbo Bacteriophages Are Represented Within an Increasing Diversity of Environmental Viruses Infecting the Emerging Phytopathogen, Dickeya solani.</title>
        <authorList>
            <person name="Day A.W."/>
            <person name="Ahn J."/>
            <person name="Salmond G.P.C."/>
        </authorList>
    </citation>
    <scope>NUCLEOTIDE SEQUENCE [LARGE SCALE GENOMIC DNA]</scope>
</reference>
<evidence type="ECO:0000313" key="1">
    <source>
        <dbReference type="EMBL" id="AXG67089.1"/>
    </source>
</evidence>
<dbReference type="EMBL" id="MH460463">
    <property type="protein sequence ID" value="AXG67089.1"/>
    <property type="molecule type" value="Genomic_DNA"/>
</dbReference>
<protein>
    <submittedName>
        <fullName evidence="1">Uncharacterized protein</fullName>
    </submittedName>
</protein>
<keyword evidence="2" id="KW-1185">Reference proteome</keyword>
<organism evidence="1 2">
    <name type="scientific">Dickeya phage vB_DsoM_AD1</name>
    <dbReference type="NCBI Taxonomy" id="2283029"/>
    <lineage>
        <taxon>Viruses</taxon>
        <taxon>Duplodnaviria</taxon>
        <taxon>Heunggongvirae</taxon>
        <taxon>Uroviricota</taxon>
        <taxon>Caudoviricetes</taxon>
        <taxon>Alexandravirus</taxon>
        <taxon>Alexandravirus AD1</taxon>
    </lineage>
</organism>